<comment type="caution">
    <text evidence="2">The sequence shown here is derived from an EMBL/GenBank/DDBJ whole genome shotgun (WGS) entry which is preliminary data.</text>
</comment>
<reference evidence="2" key="2">
    <citation type="submission" date="2017-10" db="EMBL/GenBank/DDBJ databases">
        <title>Ladona fulva Genome sequencing and assembly.</title>
        <authorList>
            <person name="Murali S."/>
            <person name="Richards S."/>
            <person name="Bandaranaike D."/>
            <person name="Bellair M."/>
            <person name="Blankenburg K."/>
            <person name="Chao H."/>
            <person name="Dinh H."/>
            <person name="Doddapaneni H."/>
            <person name="Dugan-Rocha S."/>
            <person name="Elkadiri S."/>
            <person name="Gnanaolivu R."/>
            <person name="Hernandez B."/>
            <person name="Skinner E."/>
            <person name="Javaid M."/>
            <person name="Lee S."/>
            <person name="Li M."/>
            <person name="Ming W."/>
            <person name="Munidasa M."/>
            <person name="Muniz J."/>
            <person name="Nguyen L."/>
            <person name="Hughes D."/>
            <person name="Osuji N."/>
            <person name="Pu L.-L."/>
            <person name="Puazo M."/>
            <person name="Qu C."/>
            <person name="Quiroz J."/>
            <person name="Raj R."/>
            <person name="Weissenberger G."/>
            <person name="Xin Y."/>
            <person name="Zou X."/>
            <person name="Han Y."/>
            <person name="Worley K."/>
            <person name="Muzny D."/>
            <person name="Gibbs R."/>
        </authorList>
    </citation>
    <scope>NUCLEOTIDE SEQUENCE</scope>
    <source>
        <strain evidence="2">Sampled in the wild</strain>
    </source>
</reference>
<organism evidence="2 3">
    <name type="scientific">Ladona fulva</name>
    <name type="common">Scarce chaser dragonfly</name>
    <name type="synonym">Libellula fulva</name>
    <dbReference type="NCBI Taxonomy" id="123851"/>
    <lineage>
        <taxon>Eukaryota</taxon>
        <taxon>Metazoa</taxon>
        <taxon>Ecdysozoa</taxon>
        <taxon>Arthropoda</taxon>
        <taxon>Hexapoda</taxon>
        <taxon>Insecta</taxon>
        <taxon>Pterygota</taxon>
        <taxon>Palaeoptera</taxon>
        <taxon>Odonata</taxon>
        <taxon>Epiprocta</taxon>
        <taxon>Anisoptera</taxon>
        <taxon>Libelluloidea</taxon>
        <taxon>Libellulidae</taxon>
        <taxon>Ladona</taxon>
    </lineage>
</organism>
<feature type="region of interest" description="Disordered" evidence="1">
    <location>
        <begin position="255"/>
        <end position="348"/>
    </location>
</feature>
<evidence type="ECO:0000256" key="1">
    <source>
        <dbReference type="SAM" id="MobiDB-lite"/>
    </source>
</evidence>
<accession>A0A8K0K5I8</accession>
<reference evidence="2" key="1">
    <citation type="submission" date="2013-04" db="EMBL/GenBank/DDBJ databases">
        <authorList>
            <person name="Qu J."/>
            <person name="Murali S.C."/>
            <person name="Bandaranaike D."/>
            <person name="Bellair M."/>
            <person name="Blankenburg K."/>
            <person name="Chao H."/>
            <person name="Dinh H."/>
            <person name="Doddapaneni H."/>
            <person name="Downs B."/>
            <person name="Dugan-Rocha S."/>
            <person name="Elkadiri S."/>
            <person name="Gnanaolivu R.D."/>
            <person name="Hernandez B."/>
            <person name="Javaid M."/>
            <person name="Jayaseelan J.C."/>
            <person name="Lee S."/>
            <person name="Li M."/>
            <person name="Ming W."/>
            <person name="Munidasa M."/>
            <person name="Muniz J."/>
            <person name="Nguyen L."/>
            <person name="Ongeri F."/>
            <person name="Osuji N."/>
            <person name="Pu L.-L."/>
            <person name="Puazo M."/>
            <person name="Qu C."/>
            <person name="Quiroz J."/>
            <person name="Raj R."/>
            <person name="Weissenberger G."/>
            <person name="Xin Y."/>
            <person name="Zou X."/>
            <person name="Han Y."/>
            <person name="Richards S."/>
            <person name="Worley K."/>
            <person name="Muzny D."/>
            <person name="Gibbs R."/>
        </authorList>
    </citation>
    <scope>NUCLEOTIDE SEQUENCE</scope>
    <source>
        <strain evidence="2">Sampled in the wild</strain>
    </source>
</reference>
<feature type="compositionally biased region" description="Basic and acidic residues" evidence="1">
    <location>
        <begin position="305"/>
        <end position="316"/>
    </location>
</feature>
<feature type="compositionally biased region" description="Polar residues" evidence="1">
    <location>
        <begin position="261"/>
        <end position="271"/>
    </location>
</feature>
<dbReference type="EMBL" id="KZ308383">
    <property type="protein sequence ID" value="KAG8228736.1"/>
    <property type="molecule type" value="Genomic_DNA"/>
</dbReference>
<evidence type="ECO:0000313" key="3">
    <source>
        <dbReference type="Proteomes" id="UP000792457"/>
    </source>
</evidence>
<sequence>MKDILIFFHLYYQEIKEALEGSSYLDLMMPLVSMFIDMEIKASIRGKESLKKLASRLTSSLYLFLDNSEEHMLDAILMTKNVNKNYQEICNPLLWKILNNISNPKDPIFYVRCLLTFKLWKKIVQDPEERNRINKRALQKLHTPPNLLERVKALGNVLPRIPKAKKNITLFLLQSNFNLKDACREFLKSVKKTQETVYSQSIGNVETDKPLFFMSGSGSCVHLLSEKDVEVEKSHNSMDLWSSISADSIASPSDKLKELSSDQTMGVQMTVGSKKKRKLGKKIKKGKKKVKGSSGTKAKKKKKLKNSESARFEKGNKKASKLKAKKKKKKRLHQLDESSSVKPSIPQGCENSQIKVKQISSQIEEVNQVTVKLSSPLLIEDLIQSNVKSPLSLFEQGSQVNVKVVLAQPNESVSAKLAQAVPQILEESEVEKTVEEPMNSDQDVKIQSSSEMKDYELVVKDALLDKDQIKIEEGKGRLLDIHKTEKDQSETSFENSKSDLFGGKPKDLFNKEVEVLVDHPKTERMETSLSSSKQIFEATMASEFDDILGKKEKVSVISTCLIASCNLKKSKKL</sequence>
<proteinExistence type="predicted"/>
<evidence type="ECO:0000313" key="2">
    <source>
        <dbReference type="EMBL" id="KAG8228736.1"/>
    </source>
</evidence>
<feature type="compositionally biased region" description="Basic residues" evidence="1">
    <location>
        <begin position="273"/>
        <end position="304"/>
    </location>
</feature>
<dbReference type="OrthoDB" id="7673806at2759"/>
<protein>
    <submittedName>
        <fullName evidence="2">Uncharacterized protein</fullName>
    </submittedName>
</protein>
<dbReference type="Proteomes" id="UP000792457">
    <property type="component" value="Unassembled WGS sequence"/>
</dbReference>
<dbReference type="AlphaFoldDB" id="A0A8K0K5I8"/>
<name>A0A8K0K5I8_LADFU</name>
<feature type="compositionally biased region" description="Basic residues" evidence="1">
    <location>
        <begin position="317"/>
        <end position="332"/>
    </location>
</feature>
<gene>
    <name evidence="2" type="ORF">J437_LFUL007071</name>
</gene>
<keyword evidence="3" id="KW-1185">Reference proteome</keyword>